<proteinExistence type="predicted"/>
<keyword evidence="3" id="KW-0347">Helicase</keyword>
<evidence type="ECO:0000313" key="7">
    <source>
        <dbReference type="Proteomes" id="UP000826271"/>
    </source>
</evidence>
<dbReference type="AlphaFoldDB" id="A0AAV6W137"/>
<dbReference type="InterPro" id="IPR027417">
    <property type="entry name" value="P-loop_NTPase"/>
</dbReference>
<dbReference type="PROSITE" id="PS51194">
    <property type="entry name" value="HELICASE_CTER"/>
    <property type="match status" value="1"/>
</dbReference>
<evidence type="ECO:0000256" key="1">
    <source>
        <dbReference type="ARBA" id="ARBA00022741"/>
    </source>
</evidence>
<feature type="domain" description="Helicase C-terminal" evidence="5">
    <location>
        <begin position="35"/>
        <end position="187"/>
    </location>
</feature>
<accession>A0AAV6W137</accession>
<protein>
    <recommendedName>
        <fullName evidence="5">Helicase C-terminal domain-containing protein</fullName>
    </recommendedName>
</protein>
<keyword evidence="7" id="KW-1185">Reference proteome</keyword>
<keyword evidence="1" id="KW-0547">Nucleotide-binding</keyword>
<dbReference type="SMART" id="SM00490">
    <property type="entry name" value="HELICc"/>
    <property type="match status" value="1"/>
</dbReference>
<evidence type="ECO:0000256" key="2">
    <source>
        <dbReference type="ARBA" id="ARBA00022801"/>
    </source>
</evidence>
<dbReference type="GO" id="GO:0004386">
    <property type="term" value="F:helicase activity"/>
    <property type="evidence" value="ECO:0007669"/>
    <property type="project" value="UniProtKB-KW"/>
</dbReference>
<keyword evidence="2" id="KW-0378">Hydrolase</keyword>
<dbReference type="Pfam" id="PF00271">
    <property type="entry name" value="Helicase_C"/>
    <property type="match status" value="1"/>
</dbReference>
<evidence type="ECO:0000313" key="6">
    <source>
        <dbReference type="EMBL" id="KAG8362988.1"/>
    </source>
</evidence>
<gene>
    <name evidence="6" type="ORF">BUALT_BualtUnG0016400</name>
</gene>
<reference evidence="6" key="1">
    <citation type="submission" date="2019-10" db="EMBL/GenBank/DDBJ databases">
        <authorList>
            <person name="Zhang R."/>
            <person name="Pan Y."/>
            <person name="Wang J."/>
            <person name="Ma R."/>
            <person name="Yu S."/>
        </authorList>
    </citation>
    <scope>NUCLEOTIDE SEQUENCE</scope>
    <source>
        <strain evidence="6">LA-IB0</strain>
        <tissue evidence="6">Leaf</tissue>
    </source>
</reference>
<evidence type="ECO:0000259" key="5">
    <source>
        <dbReference type="PROSITE" id="PS51194"/>
    </source>
</evidence>
<dbReference type="PANTHER" id="PTHR47960">
    <property type="entry name" value="DEAD-BOX ATP-DEPENDENT RNA HELICASE 50"/>
    <property type="match status" value="1"/>
</dbReference>
<evidence type="ECO:0000256" key="4">
    <source>
        <dbReference type="ARBA" id="ARBA00022840"/>
    </source>
</evidence>
<name>A0AAV6W137_9LAMI</name>
<dbReference type="SUPFAM" id="SSF52540">
    <property type="entry name" value="P-loop containing nucleoside triphosphate hydrolases"/>
    <property type="match status" value="1"/>
</dbReference>
<comment type="caution">
    <text evidence="6">The sequence shown here is derived from an EMBL/GenBank/DDBJ whole genome shotgun (WGS) entry which is preliminary data.</text>
</comment>
<sequence length="260" mass="28990">MRSFKESRICVLLHSHKKIANARHEFIKLSGSENKMEALLQVLEPSLAKGNRMMVFCNTLNSSRAVDYFLNENQISTLNYHREVPAEQRVENLEMFKSNDGDCPTLVCTDLAARGLDLDVDHVVMFDFPSNSIDYLHRTGRTACMGAKGKVTSLVARKDVILATCIEEAMMKNESLESLSVYSIKRDKARSRVNEQKGRNAKMEADASARKAEAARKRAEDIAEGVVQMNGHAYANKKPITGWCRPVVLAISVVEGLGVQ</sequence>
<dbReference type="CDD" id="cd18787">
    <property type="entry name" value="SF2_C_DEAD"/>
    <property type="match status" value="1"/>
</dbReference>
<dbReference type="InterPro" id="IPR001650">
    <property type="entry name" value="Helicase_C-like"/>
</dbReference>
<dbReference type="EMBL" id="WHWC01000135">
    <property type="protein sequence ID" value="KAG8362988.1"/>
    <property type="molecule type" value="Genomic_DNA"/>
</dbReference>
<dbReference type="GO" id="GO:0005524">
    <property type="term" value="F:ATP binding"/>
    <property type="evidence" value="ECO:0007669"/>
    <property type="project" value="UniProtKB-KW"/>
</dbReference>
<dbReference type="GO" id="GO:0016787">
    <property type="term" value="F:hydrolase activity"/>
    <property type="evidence" value="ECO:0007669"/>
    <property type="project" value="UniProtKB-KW"/>
</dbReference>
<keyword evidence="4" id="KW-0067">ATP-binding</keyword>
<dbReference type="Proteomes" id="UP000826271">
    <property type="component" value="Unassembled WGS sequence"/>
</dbReference>
<evidence type="ECO:0000256" key="3">
    <source>
        <dbReference type="ARBA" id="ARBA00022806"/>
    </source>
</evidence>
<organism evidence="6 7">
    <name type="scientific">Buddleja alternifolia</name>
    <dbReference type="NCBI Taxonomy" id="168488"/>
    <lineage>
        <taxon>Eukaryota</taxon>
        <taxon>Viridiplantae</taxon>
        <taxon>Streptophyta</taxon>
        <taxon>Embryophyta</taxon>
        <taxon>Tracheophyta</taxon>
        <taxon>Spermatophyta</taxon>
        <taxon>Magnoliopsida</taxon>
        <taxon>eudicotyledons</taxon>
        <taxon>Gunneridae</taxon>
        <taxon>Pentapetalae</taxon>
        <taxon>asterids</taxon>
        <taxon>lamiids</taxon>
        <taxon>Lamiales</taxon>
        <taxon>Scrophulariaceae</taxon>
        <taxon>Buddlejeae</taxon>
        <taxon>Buddleja</taxon>
    </lineage>
</organism>
<dbReference type="Gene3D" id="3.40.50.300">
    <property type="entry name" value="P-loop containing nucleotide triphosphate hydrolases"/>
    <property type="match status" value="1"/>
</dbReference>